<evidence type="ECO:0000256" key="3">
    <source>
        <dbReference type="ARBA" id="ARBA00023004"/>
    </source>
</evidence>
<dbReference type="EMBL" id="VFPQ01000001">
    <property type="protein sequence ID" value="TQM77405.1"/>
    <property type="molecule type" value="Genomic_DNA"/>
</dbReference>
<evidence type="ECO:0000313" key="9">
    <source>
        <dbReference type="EMBL" id="TQM77405.1"/>
    </source>
</evidence>
<proteinExistence type="inferred from homology"/>
<dbReference type="InterPro" id="IPR036922">
    <property type="entry name" value="Rieske_2Fe-2S_sf"/>
</dbReference>
<comment type="cofactor">
    <cofactor evidence="5">
        <name>[2Fe-2S] cluster</name>
        <dbReference type="ChEBI" id="CHEBI:190135"/>
    </cofactor>
</comment>
<dbReference type="PANTHER" id="PTHR21496:SF0">
    <property type="entry name" value="RIESKE DOMAIN-CONTAINING PROTEIN"/>
    <property type="match status" value="1"/>
</dbReference>
<keyword evidence="7" id="KW-1133">Transmembrane helix</keyword>
<evidence type="ECO:0000256" key="2">
    <source>
        <dbReference type="ARBA" id="ARBA00022723"/>
    </source>
</evidence>
<keyword evidence="7" id="KW-0812">Transmembrane</keyword>
<evidence type="ECO:0000256" key="7">
    <source>
        <dbReference type="SAM" id="Phobius"/>
    </source>
</evidence>
<evidence type="ECO:0000256" key="5">
    <source>
        <dbReference type="ARBA" id="ARBA00034078"/>
    </source>
</evidence>
<keyword evidence="3" id="KW-0408">Iron</keyword>
<feature type="transmembrane region" description="Helical" evidence="7">
    <location>
        <begin position="161"/>
        <end position="181"/>
    </location>
</feature>
<dbReference type="Pfam" id="PF09990">
    <property type="entry name" value="DUF2231"/>
    <property type="match status" value="1"/>
</dbReference>
<keyword evidence="7" id="KW-0472">Membrane</keyword>
<feature type="transmembrane region" description="Helical" evidence="7">
    <location>
        <begin position="128"/>
        <end position="149"/>
    </location>
</feature>
<evidence type="ECO:0000256" key="4">
    <source>
        <dbReference type="ARBA" id="ARBA00023014"/>
    </source>
</evidence>
<dbReference type="GO" id="GO:0051537">
    <property type="term" value="F:2 iron, 2 sulfur cluster binding"/>
    <property type="evidence" value="ECO:0007669"/>
    <property type="project" value="UniProtKB-KW"/>
</dbReference>
<comment type="caution">
    <text evidence="9">The sequence shown here is derived from an EMBL/GenBank/DDBJ whole genome shotgun (WGS) entry which is preliminary data.</text>
</comment>
<dbReference type="GO" id="GO:0046872">
    <property type="term" value="F:metal ion binding"/>
    <property type="evidence" value="ECO:0007669"/>
    <property type="project" value="UniProtKB-KW"/>
</dbReference>
<dbReference type="InterPro" id="IPR017941">
    <property type="entry name" value="Rieske_2Fe-2S"/>
</dbReference>
<keyword evidence="2" id="KW-0479">Metal-binding</keyword>
<dbReference type="AlphaFoldDB" id="A0A543J3J4"/>
<evidence type="ECO:0000259" key="8">
    <source>
        <dbReference type="PROSITE" id="PS51296"/>
    </source>
</evidence>
<name>A0A543J3J4_9ACTN</name>
<feature type="domain" description="Rieske" evidence="8">
    <location>
        <begin position="202"/>
        <end position="301"/>
    </location>
</feature>
<feature type="transmembrane region" description="Helical" evidence="7">
    <location>
        <begin position="98"/>
        <end position="116"/>
    </location>
</feature>
<dbReference type="Gene3D" id="2.102.10.10">
    <property type="entry name" value="Rieske [2Fe-2S] iron-sulphur domain"/>
    <property type="match status" value="1"/>
</dbReference>
<sequence>MSEAVKPGRGRLRASLERIMPAINLPDRLERTTTMDGPIQQLTRLIRGRLRQGRLRDLLHGVPIGHPLHPLLATGTLGCFVGVGVLDATDGDPRDARVLLGAGIAGTIPTAAAGIADWSMLHREQQRVGLVHAAANIAALGLYTGSLVLRLAGYERAGRMLGYAGLGALGLGGYLGGHMSYRQAAGANHAESVTHLVPLGWHDLCRLPDLPEGRPVTRRLGYIDLFVLRHSGGVSVLADRCAHLAGPLHQGNVVIEGGERCVSCPWHGSTFRLSNGSVVHGPATAPQPAFETRIRPDGLVQVKPIHL</sequence>
<evidence type="ECO:0000256" key="6">
    <source>
        <dbReference type="ARBA" id="ARBA00038001"/>
    </source>
</evidence>
<dbReference type="Pfam" id="PF00355">
    <property type="entry name" value="Rieske"/>
    <property type="match status" value="1"/>
</dbReference>
<reference evidence="9 10" key="1">
    <citation type="submission" date="2019-06" db="EMBL/GenBank/DDBJ databases">
        <title>Sequencing the genomes of 1000 actinobacteria strains.</title>
        <authorList>
            <person name="Klenk H.-P."/>
        </authorList>
    </citation>
    <scope>NUCLEOTIDE SEQUENCE [LARGE SCALE GENOMIC DNA]</scope>
    <source>
        <strain evidence="9 10">DSM 43186</strain>
    </source>
</reference>
<keyword evidence="1" id="KW-0001">2Fe-2S</keyword>
<dbReference type="GO" id="GO:0004497">
    <property type="term" value="F:monooxygenase activity"/>
    <property type="evidence" value="ECO:0007669"/>
    <property type="project" value="UniProtKB-ARBA"/>
</dbReference>
<gene>
    <name evidence="9" type="ORF">FHX40_4168</name>
</gene>
<organism evidence="9 10">
    <name type="scientific">Thermopolyspora flexuosa</name>
    <dbReference type="NCBI Taxonomy" id="103836"/>
    <lineage>
        <taxon>Bacteria</taxon>
        <taxon>Bacillati</taxon>
        <taxon>Actinomycetota</taxon>
        <taxon>Actinomycetes</taxon>
        <taxon>Streptosporangiales</taxon>
        <taxon>Streptosporangiaceae</taxon>
        <taxon>Thermopolyspora</taxon>
    </lineage>
</organism>
<dbReference type="PANTHER" id="PTHR21496">
    <property type="entry name" value="FERREDOXIN-RELATED"/>
    <property type="match status" value="1"/>
</dbReference>
<dbReference type="SUPFAM" id="SSF50022">
    <property type="entry name" value="ISP domain"/>
    <property type="match status" value="1"/>
</dbReference>
<dbReference type="GO" id="GO:0016705">
    <property type="term" value="F:oxidoreductase activity, acting on paired donors, with incorporation or reduction of molecular oxygen"/>
    <property type="evidence" value="ECO:0007669"/>
    <property type="project" value="UniProtKB-ARBA"/>
</dbReference>
<evidence type="ECO:0000313" key="10">
    <source>
        <dbReference type="Proteomes" id="UP000319213"/>
    </source>
</evidence>
<protein>
    <submittedName>
        <fullName evidence="9">Nitrite reductase/ring-hydroxylating ferredoxin subunit</fullName>
    </submittedName>
</protein>
<dbReference type="PROSITE" id="PS51296">
    <property type="entry name" value="RIESKE"/>
    <property type="match status" value="1"/>
</dbReference>
<accession>A0A543J3J4</accession>
<dbReference type="CDD" id="cd03467">
    <property type="entry name" value="Rieske"/>
    <property type="match status" value="1"/>
</dbReference>
<dbReference type="Proteomes" id="UP000319213">
    <property type="component" value="Unassembled WGS sequence"/>
</dbReference>
<dbReference type="InterPro" id="IPR019251">
    <property type="entry name" value="DUF2231_TM"/>
</dbReference>
<comment type="similarity">
    <text evidence="6">Belongs to the bacterial ring-hydroxylating dioxygenase ferredoxin component family.</text>
</comment>
<dbReference type="OrthoDB" id="9795104at2"/>
<feature type="transmembrane region" description="Helical" evidence="7">
    <location>
        <begin position="68"/>
        <end position="86"/>
    </location>
</feature>
<keyword evidence="4" id="KW-0411">Iron-sulfur</keyword>
<keyword evidence="10" id="KW-1185">Reference proteome</keyword>
<evidence type="ECO:0000256" key="1">
    <source>
        <dbReference type="ARBA" id="ARBA00022714"/>
    </source>
</evidence>